<keyword evidence="3" id="KW-0378">Hydrolase</keyword>
<dbReference type="Gene3D" id="2.60.420.10">
    <property type="entry name" value="Maltose phosphorylase, domain 3"/>
    <property type="match status" value="1"/>
</dbReference>
<evidence type="ECO:0000256" key="3">
    <source>
        <dbReference type="ARBA" id="ARBA00022801"/>
    </source>
</evidence>
<organism evidence="9 10">
    <name type="scientific">Microbacterium saperdae</name>
    <dbReference type="NCBI Taxonomy" id="69368"/>
    <lineage>
        <taxon>Bacteria</taxon>
        <taxon>Bacillati</taxon>
        <taxon>Actinomycetota</taxon>
        <taxon>Actinomycetes</taxon>
        <taxon>Micrococcales</taxon>
        <taxon>Microbacteriaceae</taxon>
        <taxon>Microbacterium</taxon>
    </lineage>
</organism>
<gene>
    <name evidence="9" type="ORF">FB560_1090</name>
</gene>
<feature type="domain" description="Alpha-L-rhamnosidase six-hairpin glycosidase" evidence="7">
    <location>
        <begin position="419"/>
        <end position="752"/>
    </location>
</feature>
<dbReference type="Pfam" id="PF08531">
    <property type="entry name" value="Bac_rhamnosid_N"/>
    <property type="match status" value="1"/>
</dbReference>
<dbReference type="InterPro" id="IPR013737">
    <property type="entry name" value="Bac_rhamnosid_N"/>
</dbReference>
<dbReference type="GO" id="GO:0005975">
    <property type="term" value="P:carbohydrate metabolic process"/>
    <property type="evidence" value="ECO:0007669"/>
    <property type="project" value="InterPro"/>
</dbReference>
<evidence type="ECO:0000313" key="9">
    <source>
        <dbReference type="EMBL" id="TQL85474.1"/>
    </source>
</evidence>
<dbReference type="Gene3D" id="2.60.120.260">
    <property type="entry name" value="Galactose-binding domain-like"/>
    <property type="match status" value="2"/>
</dbReference>
<dbReference type="InterPro" id="IPR012341">
    <property type="entry name" value="6hp_glycosidase-like_sf"/>
</dbReference>
<evidence type="ECO:0000259" key="7">
    <source>
        <dbReference type="Pfam" id="PF17389"/>
    </source>
</evidence>
<dbReference type="Gene3D" id="1.50.10.10">
    <property type="match status" value="1"/>
</dbReference>
<comment type="caution">
    <text evidence="9">The sequence shown here is derived from an EMBL/GenBank/DDBJ whole genome shotgun (WGS) entry which is preliminary data.</text>
</comment>
<dbReference type="Pfam" id="PF17389">
    <property type="entry name" value="Bac_rhamnosid6H"/>
    <property type="match status" value="1"/>
</dbReference>
<comment type="catalytic activity">
    <reaction evidence="1">
        <text>Hydrolysis of terminal non-reducing alpha-L-rhamnose residues in alpha-L-rhamnosides.</text>
        <dbReference type="EC" id="3.2.1.40"/>
    </reaction>
</comment>
<evidence type="ECO:0000256" key="1">
    <source>
        <dbReference type="ARBA" id="ARBA00001445"/>
    </source>
</evidence>
<evidence type="ECO:0000259" key="5">
    <source>
        <dbReference type="Pfam" id="PF05592"/>
    </source>
</evidence>
<dbReference type="InterPro" id="IPR035396">
    <property type="entry name" value="Bac_rhamnosid6H"/>
</dbReference>
<evidence type="ECO:0000313" key="10">
    <source>
        <dbReference type="Proteomes" id="UP000317209"/>
    </source>
</evidence>
<dbReference type="Proteomes" id="UP000317209">
    <property type="component" value="Unassembled WGS sequence"/>
</dbReference>
<evidence type="ECO:0000259" key="6">
    <source>
        <dbReference type="Pfam" id="PF08531"/>
    </source>
</evidence>
<dbReference type="InterPro" id="IPR035398">
    <property type="entry name" value="Bac_rhamnosid_C"/>
</dbReference>
<dbReference type="InterPro" id="IPR016007">
    <property type="entry name" value="Alpha_rhamnosid"/>
</dbReference>
<dbReference type="PANTHER" id="PTHR33307:SF6">
    <property type="entry name" value="ALPHA-RHAMNOSIDASE (EUROFUNG)-RELATED"/>
    <property type="match status" value="1"/>
</dbReference>
<reference evidence="9 10" key="1">
    <citation type="submission" date="2019-06" db="EMBL/GenBank/DDBJ databases">
        <title>Sequencing the genomes of 1000 actinobacteria strains.</title>
        <authorList>
            <person name="Klenk H.-P."/>
        </authorList>
    </citation>
    <scope>NUCLEOTIDE SEQUENCE [LARGE SCALE GENOMIC DNA]</scope>
    <source>
        <strain evidence="9 10">DSM 20169</strain>
    </source>
</reference>
<dbReference type="PANTHER" id="PTHR33307">
    <property type="entry name" value="ALPHA-RHAMNOSIDASE (EUROFUNG)"/>
    <property type="match status" value="1"/>
</dbReference>
<dbReference type="Pfam" id="PF05592">
    <property type="entry name" value="Bac_rhamnosid"/>
    <property type="match status" value="1"/>
</dbReference>
<evidence type="ECO:0000259" key="8">
    <source>
        <dbReference type="Pfam" id="PF17390"/>
    </source>
</evidence>
<name>A0A543BKY2_9MICO</name>
<dbReference type="GO" id="GO:0030596">
    <property type="term" value="F:alpha-L-rhamnosidase activity"/>
    <property type="evidence" value="ECO:0007669"/>
    <property type="project" value="UniProtKB-EC"/>
</dbReference>
<feature type="region of interest" description="Disordered" evidence="4">
    <location>
        <begin position="823"/>
        <end position="847"/>
    </location>
</feature>
<feature type="domain" description="Alpha-L-rhamnosidase C-terminal" evidence="8">
    <location>
        <begin position="757"/>
        <end position="829"/>
    </location>
</feature>
<evidence type="ECO:0000256" key="2">
    <source>
        <dbReference type="ARBA" id="ARBA00012652"/>
    </source>
</evidence>
<proteinExistence type="predicted"/>
<dbReference type="InterPro" id="IPR008902">
    <property type="entry name" value="Rhamnosid_concanavalin"/>
</dbReference>
<dbReference type="Pfam" id="PF17390">
    <property type="entry name" value="Bac_rhamnosid_C"/>
    <property type="match status" value="1"/>
</dbReference>
<dbReference type="SUPFAM" id="SSF48208">
    <property type="entry name" value="Six-hairpin glycosidases"/>
    <property type="match status" value="1"/>
</dbReference>
<evidence type="ECO:0000256" key="4">
    <source>
        <dbReference type="SAM" id="MobiDB-lite"/>
    </source>
</evidence>
<dbReference type="AlphaFoldDB" id="A0A543BKY2"/>
<dbReference type="EC" id="3.2.1.40" evidence="2"/>
<keyword evidence="10" id="KW-1185">Reference proteome</keyword>
<feature type="domain" description="Alpha-L-rhamnosidase concanavalin-like" evidence="5">
    <location>
        <begin position="309"/>
        <end position="414"/>
    </location>
</feature>
<dbReference type="EMBL" id="VFOX01000001">
    <property type="protein sequence ID" value="TQL85474.1"/>
    <property type="molecule type" value="Genomic_DNA"/>
</dbReference>
<feature type="domain" description="Bacterial alpha-L-rhamnosidase N-terminal" evidence="6">
    <location>
        <begin position="150"/>
        <end position="218"/>
    </location>
</feature>
<dbReference type="InterPro" id="IPR008928">
    <property type="entry name" value="6-hairpin_glycosidase_sf"/>
</dbReference>
<accession>A0A543BKY2</accession>
<sequence>MRVSNTMLNSNGATRMNVMQRVDGGAPEAAHQAGARRPLLAGSAHPTLSWSPALGRVTVVVTDAEHDPRSVSSEVLERTVTAHSSIQVSRALQPFRRYRWAVQASAGWSEVQEFECGPLVAEDWQAAWVRSDGPATALSLSFTADSGTTNVRLHFAAQGLVSVLLNGRPVNPGALEPARAAPTRAWYRTYDLDDMVAEGLNHLVLRLGEGDWAHTGLFPRVRAEIVADGNGPIPIRLGATSAETAPTASPVFVDEPFFLEGLNLRNAGAVGTVITVDDEATMLPGTVTPDLAPTVREVRRTTARLVHRTDDAHVFDAFENVAGRARITVRRAEARDGQRLRVVHSEHLRDGRADTTNLSLPADAGRGRQIVEYILDGSAVVTLEPLFAIHGFRYVDITGLDAHDEVTVEAVVIHSDLPTAGRISTDDNVIRRLMEVADRTAKNTLHGIPEDCPTREQAGWTGDAAAVADFTFAAYDLDTFAAKWITDIRDSQRPDGSIPAVAPDVRTERFDTDPVWGSALVRMASGHLLWSGRRDVARDALPSLRRWVDYLAGLRNERGLVTGAPVSYGHDWLGLEQTPPEILHTASVIEQAEAVAALENEVGDHALAQKLDDLAGSLRASFRDAFVRRDDRGLQVGPSTQGSFAAAVAAQVLNADEHEEALRRIESDIITRGFRVSTGYAATRWLIDALGNGRRQDLVYRILQQPDEPGVGAMLKASHGTFWECWWVDPKNTGTGSLDHIGLGGVFAAWVWRWVVGMQPQAPEARRLRIRPSLPHAARRVSATRALPGGNVRIDLHRRSDAVELCLVVPPGVECELEHPNGDAEALSEGTHQRTLRGESSRSLPPTAADDALKHQWLGYPEASTAADEDGALFVPVDSMVDGDGTPAVIRTESLRCMPVPHAQQSTIWAVLPGADEGASRALSTRVLPDLPWRAAFVFAWLDLCSATYSRAHRAAITVVGERGSHRHGEASLWPAGANRVTCDLDGWPDDERIEHIDVAFFPAAGMPGPQHAPIHVGRVGISGRTRSW</sequence>
<protein>
    <recommendedName>
        <fullName evidence="2">alpha-L-rhamnosidase</fullName>
        <ecNumber evidence="2">3.2.1.40</ecNumber>
    </recommendedName>
</protein>
<dbReference type="OrthoDB" id="9761045at2"/>